<dbReference type="AlphaFoldDB" id="A0AB35XXT1"/>
<dbReference type="GO" id="GO:0004386">
    <property type="term" value="F:helicase activity"/>
    <property type="evidence" value="ECO:0007669"/>
    <property type="project" value="UniProtKB-KW"/>
</dbReference>
<sequence length="457" mass="51644">MQQFHPHPYQQAGIDAILEKPGVALWMEMGLGKTVVTLTAIDQLIYDRLEISRVLIVAPKKVAEATWQDEAAKWGHLQHLRISTVLGTEKQRKAALAAPADIYIINRENLPWLVHTLGRCWNFDMVVLDEASSFKNHAAQRFKALKAVRPRIHKVVELTGTPRPNSLLDLWAQIYLLDQGERLGRYITHYRKDYFWPTEYSYEPKDGAAEAVESRIKDIVLSFKAADHLTLPEKIIDDIPVVLDKPAKAAYKKLEKDYLLDVDGETITAQQAAALTGKLLQLCNGSIYDESGTVRQIHRCKLDAFDELIDALDGQKALVFYGFRFDEEQLTETLKAHHRGLRFAVLDNEHDVAAWNTGELDVLLAQPASCAYGLNLQQGGHHLIWYSLPWSLELYAQGEARLYRQGQTQSVIVHRLIVKGGADEMVVKALNRKDTDQNSLMQAVKTHIQAAKKGDNK</sequence>
<dbReference type="EMBL" id="JBBFKC010000004">
    <property type="protein sequence ID" value="MEJ3690635.1"/>
    <property type="molecule type" value="Genomic_DNA"/>
</dbReference>
<reference evidence="2 3" key="1">
    <citation type="submission" date="2024-03" db="EMBL/GenBank/DDBJ databases">
        <authorList>
            <person name="Plomp N."/>
            <person name="Harmsen H.J."/>
        </authorList>
    </citation>
    <scope>NUCLEOTIDE SEQUENCE [LARGE SCALE GENOMIC DNA]</scope>
    <source>
        <strain evidence="2 3">HTF-76H</strain>
    </source>
</reference>
<dbReference type="PANTHER" id="PTHR10799">
    <property type="entry name" value="SNF2/RAD54 HELICASE FAMILY"/>
    <property type="match status" value="1"/>
</dbReference>
<comment type="caution">
    <text evidence="2">The sequence shown here is derived from an EMBL/GenBank/DDBJ whole genome shotgun (WGS) entry which is preliminary data.</text>
</comment>
<keyword evidence="2" id="KW-0347">Helicase</keyword>
<dbReference type="Proteomes" id="UP001379600">
    <property type="component" value="Unassembled WGS sequence"/>
</dbReference>
<dbReference type="InterPro" id="IPR027417">
    <property type="entry name" value="P-loop_NTPase"/>
</dbReference>
<proteinExistence type="predicted"/>
<dbReference type="RefSeq" id="WP_337678986.1">
    <property type="nucleotide sequence ID" value="NZ_JBBFKB010000102.1"/>
</dbReference>
<evidence type="ECO:0000313" key="3">
    <source>
        <dbReference type="Proteomes" id="UP001379600"/>
    </source>
</evidence>
<feature type="domain" description="Helicase ATP-binding" evidence="1">
    <location>
        <begin position="14"/>
        <end position="180"/>
    </location>
</feature>
<dbReference type="SUPFAM" id="SSF52540">
    <property type="entry name" value="P-loop containing nucleoside triphosphate hydrolases"/>
    <property type="match status" value="2"/>
</dbReference>
<dbReference type="InterPro" id="IPR000330">
    <property type="entry name" value="SNF2_N"/>
</dbReference>
<dbReference type="InterPro" id="IPR038718">
    <property type="entry name" value="SNF2-like_sf"/>
</dbReference>
<protein>
    <submittedName>
        <fullName evidence="2">DEAD/DEAH box helicase</fullName>
    </submittedName>
</protein>
<organism evidence="2 3">
    <name type="scientific">Faecalibacterium taiwanense</name>
    <dbReference type="NCBI Taxonomy" id="3030638"/>
    <lineage>
        <taxon>Bacteria</taxon>
        <taxon>Bacillati</taxon>
        <taxon>Bacillota</taxon>
        <taxon>Clostridia</taxon>
        <taxon>Eubacteriales</taxon>
        <taxon>Oscillospiraceae</taxon>
        <taxon>Faecalibacterium</taxon>
    </lineage>
</organism>
<keyword evidence="3" id="KW-1185">Reference proteome</keyword>
<accession>A0AB35XXT1</accession>
<dbReference type="Gene3D" id="3.40.50.10810">
    <property type="entry name" value="Tandem AAA-ATPase domain"/>
    <property type="match status" value="1"/>
</dbReference>
<gene>
    <name evidence="2" type="ORF">WF787_05250</name>
</gene>
<dbReference type="GO" id="GO:0005524">
    <property type="term" value="F:ATP binding"/>
    <property type="evidence" value="ECO:0007669"/>
    <property type="project" value="InterPro"/>
</dbReference>
<keyword evidence="2" id="KW-0547">Nucleotide-binding</keyword>
<dbReference type="Gene3D" id="3.40.50.300">
    <property type="entry name" value="P-loop containing nucleotide triphosphate hydrolases"/>
    <property type="match status" value="1"/>
</dbReference>
<dbReference type="InterPro" id="IPR014001">
    <property type="entry name" value="Helicase_ATP-bd"/>
</dbReference>
<dbReference type="PROSITE" id="PS51192">
    <property type="entry name" value="HELICASE_ATP_BIND_1"/>
    <property type="match status" value="1"/>
</dbReference>
<dbReference type="Pfam" id="PF00176">
    <property type="entry name" value="SNF2-rel_dom"/>
    <property type="match status" value="1"/>
</dbReference>
<evidence type="ECO:0000313" key="2">
    <source>
        <dbReference type="EMBL" id="MEJ3690635.1"/>
    </source>
</evidence>
<name>A0AB35XXT1_9FIRM</name>
<evidence type="ECO:0000259" key="1">
    <source>
        <dbReference type="PROSITE" id="PS51192"/>
    </source>
</evidence>
<keyword evidence="2" id="KW-0378">Hydrolase</keyword>
<keyword evidence="2" id="KW-0067">ATP-binding</keyword>
<dbReference type="SMART" id="SM00487">
    <property type="entry name" value="DEXDc"/>
    <property type="match status" value="1"/>
</dbReference>